<organism evidence="1 2">
    <name type="scientific">Thiobaca trueperi</name>
    <dbReference type="NCBI Taxonomy" id="127458"/>
    <lineage>
        <taxon>Bacteria</taxon>
        <taxon>Pseudomonadati</taxon>
        <taxon>Pseudomonadota</taxon>
        <taxon>Gammaproteobacteria</taxon>
        <taxon>Chromatiales</taxon>
        <taxon>Chromatiaceae</taxon>
        <taxon>Thiobaca</taxon>
    </lineage>
</organism>
<proteinExistence type="predicted"/>
<dbReference type="EMBL" id="SMAO01000006">
    <property type="protein sequence ID" value="TCT20099.1"/>
    <property type="molecule type" value="Genomic_DNA"/>
</dbReference>
<evidence type="ECO:0000313" key="1">
    <source>
        <dbReference type="EMBL" id="TCT20099.1"/>
    </source>
</evidence>
<gene>
    <name evidence="1" type="ORF">EDC35_10623</name>
</gene>
<dbReference type="RefSeq" id="WP_132977511.1">
    <property type="nucleotide sequence ID" value="NZ_SMAO01000006.1"/>
</dbReference>
<evidence type="ECO:0000313" key="2">
    <source>
        <dbReference type="Proteomes" id="UP000295717"/>
    </source>
</evidence>
<accession>A0A4R3N0G8</accession>
<dbReference type="Proteomes" id="UP000295717">
    <property type="component" value="Unassembled WGS sequence"/>
</dbReference>
<protein>
    <submittedName>
        <fullName evidence="1">Uncharacterized protein</fullName>
    </submittedName>
</protein>
<dbReference type="AlphaFoldDB" id="A0A4R3N0G8"/>
<name>A0A4R3N0G8_9GAMM</name>
<reference evidence="1 2" key="1">
    <citation type="submission" date="2019-03" db="EMBL/GenBank/DDBJ databases">
        <title>Genomic Encyclopedia of Type Strains, Phase IV (KMG-IV): sequencing the most valuable type-strain genomes for metagenomic binning, comparative biology and taxonomic classification.</title>
        <authorList>
            <person name="Goeker M."/>
        </authorList>
    </citation>
    <scope>NUCLEOTIDE SEQUENCE [LARGE SCALE GENOMIC DNA]</scope>
    <source>
        <strain evidence="1 2">DSM 13587</strain>
    </source>
</reference>
<sequence length="80" mass="9021">MLTHSSRTRLGTKPGRFPAAFRRQAGFVRFPFSAPSRFVWRRSVCNESDLHAIIEPVVDIEEAIRSFADSQPAQLYRGGA</sequence>
<keyword evidence="2" id="KW-1185">Reference proteome</keyword>
<comment type="caution">
    <text evidence="1">The sequence shown here is derived from an EMBL/GenBank/DDBJ whole genome shotgun (WGS) entry which is preliminary data.</text>
</comment>